<comment type="caution">
    <text evidence="2">The sequence shown here is derived from an EMBL/GenBank/DDBJ whole genome shotgun (WGS) entry which is preliminary data.</text>
</comment>
<keyword evidence="3" id="KW-1185">Reference proteome</keyword>
<proteinExistence type="predicted"/>
<organism evidence="2 3">
    <name type="scientific">Paramuricea clavata</name>
    <name type="common">Red gorgonian</name>
    <name type="synonym">Violescent sea-whip</name>
    <dbReference type="NCBI Taxonomy" id="317549"/>
    <lineage>
        <taxon>Eukaryota</taxon>
        <taxon>Metazoa</taxon>
        <taxon>Cnidaria</taxon>
        <taxon>Anthozoa</taxon>
        <taxon>Octocorallia</taxon>
        <taxon>Malacalcyonacea</taxon>
        <taxon>Plexauridae</taxon>
        <taxon>Paramuricea</taxon>
    </lineage>
</organism>
<dbReference type="PANTHER" id="PTHR47510:SF3">
    <property type="entry name" value="ENDO_EXONUCLEASE_PHOSPHATASE DOMAIN-CONTAINING PROTEIN"/>
    <property type="match status" value="1"/>
</dbReference>
<protein>
    <recommendedName>
        <fullName evidence="1">Reverse transcriptase domain-containing protein</fullName>
    </recommendedName>
</protein>
<name>A0A7D9J7N8_PARCT</name>
<accession>A0A7D9J7N8</accession>
<reference evidence="2" key="1">
    <citation type="submission" date="2020-04" db="EMBL/GenBank/DDBJ databases">
        <authorList>
            <person name="Alioto T."/>
            <person name="Alioto T."/>
            <person name="Gomez Garrido J."/>
        </authorList>
    </citation>
    <scope>NUCLEOTIDE SEQUENCE</scope>
    <source>
        <strain evidence="2">A484AB</strain>
    </source>
</reference>
<dbReference type="OrthoDB" id="426210at2759"/>
<dbReference type="Pfam" id="PF00078">
    <property type="entry name" value="RVT_1"/>
    <property type="match status" value="1"/>
</dbReference>
<dbReference type="InterPro" id="IPR000477">
    <property type="entry name" value="RT_dom"/>
</dbReference>
<dbReference type="PANTHER" id="PTHR47510">
    <property type="entry name" value="REVERSE TRANSCRIPTASE DOMAIN-CONTAINING PROTEIN"/>
    <property type="match status" value="1"/>
</dbReference>
<sequence>EKLPKKESDLRRISLTPCISMAMEEFVTEWILEDIAHKIDHKLFGVTKGTSATLCHLDMFHNWLLNLNTPGQYLRICFLDFSKAFDRINLNILVTKLVLLEVRRSLP</sequence>
<evidence type="ECO:0000313" key="2">
    <source>
        <dbReference type="EMBL" id="CAB4023617.1"/>
    </source>
</evidence>
<gene>
    <name evidence="2" type="ORF">PACLA_8A025584</name>
</gene>
<feature type="domain" description="Reverse transcriptase" evidence="1">
    <location>
        <begin position="4"/>
        <end position="101"/>
    </location>
</feature>
<dbReference type="Proteomes" id="UP001152795">
    <property type="component" value="Unassembled WGS sequence"/>
</dbReference>
<feature type="non-terminal residue" evidence="2">
    <location>
        <position position="1"/>
    </location>
</feature>
<evidence type="ECO:0000313" key="3">
    <source>
        <dbReference type="Proteomes" id="UP001152795"/>
    </source>
</evidence>
<dbReference type="EMBL" id="CACRXK020012587">
    <property type="protein sequence ID" value="CAB4023617.1"/>
    <property type="molecule type" value="Genomic_DNA"/>
</dbReference>
<evidence type="ECO:0000259" key="1">
    <source>
        <dbReference type="Pfam" id="PF00078"/>
    </source>
</evidence>
<dbReference type="AlphaFoldDB" id="A0A7D9J7N8"/>